<dbReference type="VEuPathDB" id="AmoebaDB:EDI_054130"/>
<evidence type="ECO:0000313" key="1">
    <source>
        <dbReference type="EMBL" id="EDR26320.1"/>
    </source>
</evidence>
<evidence type="ECO:0000313" key="2">
    <source>
        <dbReference type="Proteomes" id="UP000008076"/>
    </source>
</evidence>
<proteinExistence type="predicted"/>
<keyword evidence="2" id="KW-1185">Reference proteome</keyword>
<dbReference type="RefSeq" id="XP_001737398.1">
    <property type="nucleotide sequence ID" value="XM_001737346.1"/>
</dbReference>
<protein>
    <submittedName>
        <fullName evidence="1">Uncharacterized protein</fullName>
    </submittedName>
</protein>
<dbReference type="AlphaFoldDB" id="B0EGM7"/>
<organism evidence="2">
    <name type="scientific">Entamoeba dispar (strain ATCC PRA-260 / SAW760)</name>
    <dbReference type="NCBI Taxonomy" id="370354"/>
    <lineage>
        <taxon>Eukaryota</taxon>
        <taxon>Amoebozoa</taxon>
        <taxon>Evosea</taxon>
        <taxon>Archamoebae</taxon>
        <taxon>Mastigamoebida</taxon>
        <taxon>Entamoebidae</taxon>
        <taxon>Entamoeba</taxon>
    </lineage>
</organism>
<sequence length="247" mass="28558">MNTKRPKHPKSIDSQERQKRIFDESFFDIIPDSEEYGYDSNTLNQQINKLTHQQNTTQYRSMEEENTNNIKTRQYIKIFLKHSSNLNNSPKYKNLIYVNIPSGITDYKHGDMFSKITKELETYTGEKNKAKIAALKKALGNYPTILGTIEPSIDDLNTKIMNGLNEFSKLTNMKGNGLFYLIDPKGGVNTIDLLISNIIITIQRRIIMMDGKENAKDDKFKVEEYYGKPGKKFKKSLLLDLKIQLMI</sequence>
<name>B0EGM7_ENTDS</name>
<accession>B0EGM7</accession>
<dbReference type="GeneID" id="5882434"/>
<dbReference type="Proteomes" id="UP000008076">
    <property type="component" value="Unassembled WGS sequence"/>
</dbReference>
<dbReference type="KEGG" id="edi:EDI_054130"/>
<dbReference type="eggNOG" id="ENOG502RFF2">
    <property type="taxonomic scope" value="Eukaryota"/>
</dbReference>
<dbReference type="EMBL" id="DS549224">
    <property type="protein sequence ID" value="EDR26320.1"/>
    <property type="molecule type" value="Genomic_DNA"/>
</dbReference>
<reference evidence="2" key="1">
    <citation type="submission" date="2007-12" db="EMBL/GenBank/DDBJ databases">
        <title>Annotation of Entamoeba dispar SAW760.</title>
        <authorList>
            <person name="Lorenzi H."/>
            <person name="Inman J."/>
            <person name="Schobel S."/>
            <person name="Amedeo P."/>
            <person name="Caler E."/>
        </authorList>
    </citation>
    <scope>NUCLEOTIDE SEQUENCE [LARGE SCALE GENOMIC DNA]</scope>
    <source>
        <strain evidence="2">ATCC PRA-260 / SAW760</strain>
    </source>
</reference>
<gene>
    <name evidence="1" type="ORF">EDI_054130</name>
</gene>
<dbReference type="OMA" id="LTHQQNT"/>